<evidence type="ECO:0000313" key="3">
    <source>
        <dbReference type="Proteomes" id="UP000053263"/>
    </source>
</evidence>
<feature type="compositionally biased region" description="Acidic residues" evidence="1">
    <location>
        <begin position="1"/>
        <end position="18"/>
    </location>
</feature>
<gene>
    <name evidence="2" type="ORF">PLICRDRAFT_701566</name>
</gene>
<sequence length="90" mass="10511">MDEDEDEDNIPDNYEDNIPDNYEDHIPDNYEFYLANDEHDIPDLLRFSRPRERLPSIFGDVCFTPLPSTLDLQPQPSHPHPPGCEWGRGD</sequence>
<name>A0A0C9SRM9_PLICR</name>
<evidence type="ECO:0000313" key="2">
    <source>
        <dbReference type="EMBL" id="KII84832.1"/>
    </source>
</evidence>
<reference evidence="2 3" key="1">
    <citation type="submission" date="2014-06" db="EMBL/GenBank/DDBJ databases">
        <title>Evolutionary Origins and Diversification of the Mycorrhizal Mutualists.</title>
        <authorList>
            <consortium name="DOE Joint Genome Institute"/>
            <consortium name="Mycorrhizal Genomics Consortium"/>
            <person name="Kohler A."/>
            <person name="Kuo A."/>
            <person name="Nagy L.G."/>
            <person name="Floudas D."/>
            <person name="Copeland A."/>
            <person name="Barry K.W."/>
            <person name="Cichocki N."/>
            <person name="Veneault-Fourrey C."/>
            <person name="LaButti K."/>
            <person name="Lindquist E.A."/>
            <person name="Lipzen A."/>
            <person name="Lundell T."/>
            <person name="Morin E."/>
            <person name="Murat C."/>
            <person name="Riley R."/>
            <person name="Ohm R."/>
            <person name="Sun H."/>
            <person name="Tunlid A."/>
            <person name="Henrissat B."/>
            <person name="Grigoriev I.V."/>
            <person name="Hibbett D.S."/>
            <person name="Martin F."/>
        </authorList>
    </citation>
    <scope>NUCLEOTIDE SEQUENCE [LARGE SCALE GENOMIC DNA]</scope>
    <source>
        <strain evidence="2 3">FD-325 SS-3</strain>
    </source>
</reference>
<organism evidence="2 3">
    <name type="scientific">Plicaturopsis crispa FD-325 SS-3</name>
    <dbReference type="NCBI Taxonomy" id="944288"/>
    <lineage>
        <taxon>Eukaryota</taxon>
        <taxon>Fungi</taxon>
        <taxon>Dikarya</taxon>
        <taxon>Basidiomycota</taxon>
        <taxon>Agaricomycotina</taxon>
        <taxon>Agaricomycetes</taxon>
        <taxon>Agaricomycetidae</taxon>
        <taxon>Amylocorticiales</taxon>
        <taxon>Amylocorticiaceae</taxon>
        <taxon>Plicatura</taxon>
        <taxon>Plicaturopsis crispa</taxon>
    </lineage>
</organism>
<protein>
    <submittedName>
        <fullName evidence="2">Uncharacterized protein</fullName>
    </submittedName>
</protein>
<dbReference type="Proteomes" id="UP000053263">
    <property type="component" value="Unassembled WGS sequence"/>
</dbReference>
<feature type="region of interest" description="Disordered" evidence="1">
    <location>
        <begin position="68"/>
        <end position="90"/>
    </location>
</feature>
<keyword evidence="3" id="KW-1185">Reference proteome</keyword>
<dbReference type="HOGENOM" id="CLU_2441790_0_0_1"/>
<dbReference type="EMBL" id="KN832569">
    <property type="protein sequence ID" value="KII84832.1"/>
    <property type="molecule type" value="Genomic_DNA"/>
</dbReference>
<evidence type="ECO:0000256" key="1">
    <source>
        <dbReference type="SAM" id="MobiDB-lite"/>
    </source>
</evidence>
<feature type="region of interest" description="Disordered" evidence="1">
    <location>
        <begin position="1"/>
        <end position="24"/>
    </location>
</feature>
<proteinExistence type="predicted"/>
<accession>A0A0C9SRM9</accession>
<dbReference type="AlphaFoldDB" id="A0A0C9SRM9"/>